<reference evidence="11 12" key="1">
    <citation type="submission" date="2019-09" db="EMBL/GenBank/DDBJ databases">
        <title>The hologenome of the rock-dwelling lichen Lasallia pustulata.</title>
        <authorList>
            <person name="Greshake Tzovaras B."/>
            <person name="Segers F."/>
            <person name="Bicker A."/>
            <person name="Dal Grande F."/>
            <person name="Otte J."/>
            <person name="Hankeln T."/>
            <person name="Schmitt I."/>
            <person name="Ebersberger I."/>
        </authorList>
    </citation>
    <scope>NUCLEOTIDE SEQUENCE [LARGE SCALE GENOMIC DNA]</scope>
    <source>
        <strain evidence="11">A1-1</strain>
    </source>
</reference>
<dbReference type="OrthoDB" id="5212126at2759"/>
<dbReference type="GO" id="GO:0055085">
    <property type="term" value="P:transmembrane transport"/>
    <property type="evidence" value="ECO:0007669"/>
    <property type="project" value="TreeGrafter"/>
</dbReference>
<dbReference type="EMBL" id="VXIT01000002">
    <property type="protein sequence ID" value="KAA6414720.1"/>
    <property type="molecule type" value="Genomic_DNA"/>
</dbReference>
<feature type="compositionally biased region" description="Polar residues" evidence="7">
    <location>
        <begin position="645"/>
        <end position="657"/>
    </location>
</feature>
<evidence type="ECO:0000256" key="7">
    <source>
        <dbReference type="SAM" id="MobiDB-lite"/>
    </source>
</evidence>
<dbReference type="PANTHER" id="PTHR31145">
    <property type="entry name" value="INTEGRAL MEMBRANE PROTEIN (AFU_ORTHOLOGUE AFUA_7G01610)"/>
    <property type="match status" value="1"/>
</dbReference>
<dbReference type="Pfam" id="PF14558">
    <property type="entry name" value="TRP_N"/>
    <property type="match status" value="1"/>
</dbReference>
<dbReference type="GO" id="GO:0016020">
    <property type="term" value="C:membrane"/>
    <property type="evidence" value="ECO:0007669"/>
    <property type="project" value="UniProtKB-SubCell"/>
</dbReference>
<evidence type="ECO:0000256" key="4">
    <source>
        <dbReference type="ARBA" id="ARBA00022729"/>
    </source>
</evidence>
<feature type="transmembrane region" description="Helical" evidence="8">
    <location>
        <begin position="415"/>
        <end position="436"/>
    </location>
</feature>
<keyword evidence="5 8" id="KW-1133">Transmembrane helix</keyword>
<sequence length="776" mass="85435">MRPSWSSRAFPIVFTTFLTLSSLTSAINLIESKSLNPCQDNSSFTATLFNVIFTPDNNTIAFDVVGVSSISGNVTAELEFIAYGYVAVRQKLDPCTMNLQGLCPMNTGQINIQSNIAIPEDVKSRIPSIAYGVPDLDGLVRIYINNTAGVSVACVEAKLSNGKTVDQKAVGWTTAVIAGLALLAAAVTSGLGHSNTAAHVAANSLSLFGFFQAQAMIGMTSVTLPPIVQSWTQNFQWSMGIIRIGFVQDVCTWYQRSTGGKPSTLLSTLATTSVEVEKRSLDTVHRLFLRAYDQMNKRSTNDSTLTATTKLIIVRGIQRVGFRAGIEITNIFMTGLIFFMIFLVFVVVVVAAFKAVCELLVRAGRLKGDKFQDFRNGWRIVLKGILFRVVLIGYPQICVLSFWELTRRDSAAEVVLAIFFFISMSISLAWAALKVIRLAKRSVNMHKNPAYILYSDPAALNKWGFLYVQFRATAYYFILPVFAYIVVKSAFIGLSQNSQDVQAVALVIIEAVFLICVSILRPWMDKKTNAFNITIAAINFLNVIFLLIFTTIFNQPDIVTGVMGVIFFVYNAVFALVLLLMVLISSIYAITSKNPETRYQPMRDDRGSFIKSQPQLTTELDALGVTARGDMKSPYRRDLDDDDASFSSGSLSKQQQDAHGHPLPPSTANSARPSHYGNPPLSPVDPSIPLFPSDGSPRYTPQSRYADNPRPMYSGYNDSSRPGSDLPLLNARSNNTSPQPRNLNQYDGYGRTGSNPAGFRQQNNVSPWQRGAGYDH</sequence>
<name>A0A5M8Q0F0_9LECA</name>
<proteinExistence type="inferred from homology"/>
<feature type="transmembrane region" description="Helical" evidence="8">
    <location>
        <begin position="532"/>
        <end position="553"/>
    </location>
</feature>
<evidence type="ECO:0000313" key="11">
    <source>
        <dbReference type="EMBL" id="KAA6414720.1"/>
    </source>
</evidence>
<dbReference type="SMART" id="SM01320">
    <property type="entry name" value="TRP_N"/>
    <property type="match status" value="1"/>
</dbReference>
<feature type="transmembrane region" description="Helical" evidence="8">
    <location>
        <begin position="336"/>
        <end position="361"/>
    </location>
</feature>
<evidence type="ECO:0000256" key="8">
    <source>
        <dbReference type="SAM" id="Phobius"/>
    </source>
</evidence>
<keyword evidence="3 8" id="KW-0812">Transmembrane</keyword>
<comment type="caution">
    <text evidence="11">The sequence shown here is derived from an EMBL/GenBank/DDBJ whole genome shotgun (WGS) entry which is preliminary data.</text>
</comment>
<evidence type="ECO:0000256" key="5">
    <source>
        <dbReference type="ARBA" id="ARBA00022989"/>
    </source>
</evidence>
<organism evidence="11 12">
    <name type="scientific">Lasallia pustulata</name>
    <dbReference type="NCBI Taxonomy" id="136370"/>
    <lineage>
        <taxon>Eukaryota</taxon>
        <taxon>Fungi</taxon>
        <taxon>Dikarya</taxon>
        <taxon>Ascomycota</taxon>
        <taxon>Pezizomycotina</taxon>
        <taxon>Lecanoromycetes</taxon>
        <taxon>OSLEUM clade</taxon>
        <taxon>Umbilicariomycetidae</taxon>
        <taxon>Umbilicariales</taxon>
        <taxon>Umbilicariaceae</taxon>
        <taxon>Lasallia</taxon>
    </lineage>
</organism>
<evidence type="ECO:0000256" key="9">
    <source>
        <dbReference type="SAM" id="SignalP"/>
    </source>
</evidence>
<dbReference type="InterPro" id="IPR032800">
    <property type="entry name" value="TRP_N"/>
</dbReference>
<keyword evidence="4 9" id="KW-0732">Signal</keyword>
<feature type="transmembrane region" description="Helical" evidence="8">
    <location>
        <begin position="381"/>
        <end position="403"/>
    </location>
</feature>
<protein>
    <submittedName>
        <fullName evidence="11">DUF907 domain</fullName>
    </submittedName>
</protein>
<feature type="compositionally biased region" description="Polar residues" evidence="7">
    <location>
        <begin position="731"/>
        <end position="745"/>
    </location>
</feature>
<evidence type="ECO:0000259" key="10">
    <source>
        <dbReference type="SMART" id="SM01320"/>
    </source>
</evidence>
<feature type="compositionally biased region" description="Polar residues" evidence="7">
    <location>
        <begin position="752"/>
        <end position="767"/>
    </location>
</feature>
<keyword evidence="6 8" id="KW-0472">Membrane</keyword>
<feature type="chain" id="PRO_5024307200" evidence="9">
    <location>
        <begin position="27"/>
        <end position="776"/>
    </location>
</feature>
<feature type="region of interest" description="Disordered" evidence="7">
    <location>
        <begin position="631"/>
        <end position="776"/>
    </location>
</feature>
<feature type="transmembrane region" description="Helical" evidence="8">
    <location>
        <begin position="565"/>
        <end position="590"/>
    </location>
</feature>
<feature type="domain" description="ML-like" evidence="10">
    <location>
        <begin position="28"/>
        <end position="166"/>
    </location>
</feature>
<dbReference type="Proteomes" id="UP000324767">
    <property type="component" value="Unassembled WGS sequence"/>
</dbReference>
<dbReference type="GO" id="GO:0009272">
    <property type="term" value="P:fungal-type cell wall biogenesis"/>
    <property type="evidence" value="ECO:0007669"/>
    <property type="project" value="TreeGrafter"/>
</dbReference>
<dbReference type="InterPro" id="IPR040241">
    <property type="entry name" value="TRP_Flc/Pkd2-like"/>
</dbReference>
<gene>
    <name evidence="11" type="ORF">FRX48_01470</name>
</gene>
<dbReference type="Pfam" id="PF06011">
    <property type="entry name" value="TRP"/>
    <property type="match status" value="1"/>
</dbReference>
<accession>A0A5M8Q0F0</accession>
<dbReference type="PANTHER" id="PTHR31145:SF2">
    <property type="entry name" value="FLAVIN CARRIER PROTEIN 2"/>
    <property type="match status" value="1"/>
</dbReference>
<evidence type="ECO:0000313" key="12">
    <source>
        <dbReference type="Proteomes" id="UP000324767"/>
    </source>
</evidence>
<evidence type="ECO:0000256" key="2">
    <source>
        <dbReference type="ARBA" id="ARBA00010642"/>
    </source>
</evidence>
<dbReference type="InterPro" id="IPR010308">
    <property type="entry name" value="TRP_C"/>
</dbReference>
<feature type="transmembrane region" description="Helical" evidence="8">
    <location>
        <begin position="474"/>
        <end position="495"/>
    </location>
</feature>
<feature type="signal peptide" evidence="9">
    <location>
        <begin position="1"/>
        <end position="26"/>
    </location>
</feature>
<evidence type="ECO:0000256" key="1">
    <source>
        <dbReference type="ARBA" id="ARBA00004141"/>
    </source>
</evidence>
<evidence type="ECO:0000256" key="3">
    <source>
        <dbReference type="ARBA" id="ARBA00022692"/>
    </source>
</evidence>
<evidence type="ECO:0000256" key="6">
    <source>
        <dbReference type="ARBA" id="ARBA00023136"/>
    </source>
</evidence>
<feature type="transmembrane region" description="Helical" evidence="8">
    <location>
        <begin position="501"/>
        <end position="520"/>
    </location>
</feature>
<dbReference type="AlphaFoldDB" id="A0A5M8Q0F0"/>
<comment type="subcellular location">
    <subcellularLocation>
        <location evidence="1">Membrane</location>
        <topology evidence="1">Multi-pass membrane protein</topology>
    </subcellularLocation>
</comment>
<comment type="similarity">
    <text evidence="2">Belongs to the transient receptor potential (TRP) ion channel family.</text>
</comment>